<feature type="transmembrane region" description="Helical" evidence="1">
    <location>
        <begin position="58"/>
        <end position="84"/>
    </location>
</feature>
<dbReference type="Proteomes" id="UP000078292">
    <property type="component" value="Unassembled WGS sequence"/>
</dbReference>
<evidence type="ECO:0000313" key="2">
    <source>
        <dbReference type="EMBL" id="OAV52983.1"/>
    </source>
</evidence>
<name>A0A1B7LVH2_9MICC</name>
<proteinExistence type="predicted"/>
<sequence length="96" mass="10625">MEPNYGYSNLPPQDQESLGGWVLVTFIMFIPLVNIIYLLVLAFGSTNSMAKRNFARASLIWMLVGIVLSIVMFILFAAMGASLFNEISNTYGLLAL</sequence>
<evidence type="ECO:0000313" key="3">
    <source>
        <dbReference type="Proteomes" id="UP000078292"/>
    </source>
</evidence>
<organism evidence="2 3">
    <name type="scientific">Enteractinococcus helveticum</name>
    <dbReference type="NCBI Taxonomy" id="1837282"/>
    <lineage>
        <taxon>Bacteria</taxon>
        <taxon>Bacillati</taxon>
        <taxon>Actinomycetota</taxon>
        <taxon>Actinomycetes</taxon>
        <taxon>Micrococcales</taxon>
        <taxon>Micrococcaceae</taxon>
    </lineage>
</organism>
<keyword evidence="1" id="KW-1133">Transmembrane helix</keyword>
<accession>A0A1B7LVH2</accession>
<protein>
    <submittedName>
        <fullName evidence="2">Uncharacterized protein</fullName>
    </submittedName>
</protein>
<comment type="caution">
    <text evidence="2">The sequence shown here is derived from an EMBL/GenBank/DDBJ whole genome shotgun (WGS) entry which is preliminary data.</text>
</comment>
<keyword evidence="1" id="KW-0472">Membrane</keyword>
<dbReference type="EMBL" id="LXEY01000107">
    <property type="protein sequence ID" value="OAV52983.1"/>
    <property type="molecule type" value="Genomic_DNA"/>
</dbReference>
<keyword evidence="1" id="KW-0812">Transmembrane</keyword>
<evidence type="ECO:0000256" key="1">
    <source>
        <dbReference type="SAM" id="Phobius"/>
    </source>
</evidence>
<gene>
    <name evidence="2" type="ORF">A6F49_00785</name>
</gene>
<dbReference type="STRING" id="1837282.A6F49_00785"/>
<dbReference type="AlphaFoldDB" id="A0A1B7LVH2"/>
<dbReference type="OrthoDB" id="2943819at2"/>
<keyword evidence="3" id="KW-1185">Reference proteome</keyword>
<reference evidence="2 3" key="1">
    <citation type="submission" date="2016-04" db="EMBL/GenBank/DDBJ databases">
        <title>First whole genome shotgun sequence of the bacterium Enteractinococcus sp. strain UASWS1574.</title>
        <authorList>
            <person name="Crovadore J."/>
            <person name="Chablais R."/>
            <person name="Lefort F."/>
        </authorList>
    </citation>
    <scope>NUCLEOTIDE SEQUENCE [LARGE SCALE GENOMIC DNA]</scope>
    <source>
        <strain evidence="2 3">UASWS1574</strain>
    </source>
</reference>
<feature type="transmembrane region" description="Helical" evidence="1">
    <location>
        <begin position="20"/>
        <end position="46"/>
    </location>
</feature>